<dbReference type="Proteomes" id="UP000887566">
    <property type="component" value="Unplaced"/>
</dbReference>
<sequence>MFLSTYYTTASHVITATKYCSGFPTQYWYELYQNTGIVVGCGYFSVAIYIGVFSVYRRAMHQTAPLSATSTTSHNQQMVEQQQRLTVTLGIITLSTLIFFNIPYTIFAVYKWLDVAVPQATPLGIISRFSTIINVVLNGATRHLNIQPVQGTPLRTLRKNRLLSSLFLFFTILCCSVLISGFDLDRWYGVIDKIFAQYLWQL</sequence>
<reference evidence="3" key="1">
    <citation type="submission" date="2022-11" db="UniProtKB">
        <authorList>
            <consortium name="WormBaseParasite"/>
        </authorList>
    </citation>
    <scope>IDENTIFICATION</scope>
</reference>
<keyword evidence="1" id="KW-0812">Transmembrane</keyword>
<feature type="transmembrane region" description="Helical" evidence="1">
    <location>
        <begin position="162"/>
        <end position="182"/>
    </location>
</feature>
<evidence type="ECO:0000313" key="3">
    <source>
        <dbReference type="WBParaSite" id="PSAMB.scaffold3868size16586.g22942.t1"/>
    </source>
</evidence>
<protein>
    <submittedName>
        <fullName evidence="3">G-protein coupled receptors family 1 profile domain-containing protein</fullName>
    </submittedName>
</protein>
<accession>A0A914WFA5</accession>
<dbReference type="Gene3D" id="1.20.1070.10">
    <property type="entry name" value="Rhodopsin 7-helix transmembrane proteins"/>
    <property type="match status" value="1"/>
</dbReference>
<evidence type="ECO:0000313" key="2">
    <source>
        <dbReference type="Proteomes" id="UP000887566"/>
    </source>
</evidence>
<keyword evidence="2" id="KW-1185">Reference proteome</keyword>
<feature type="transmembrane region" description="Helical" evidence="1">
    <location>
        <begin position="37"/>
        <end position="56"/>
    </location>
</feature>
<dbReference type="AlphaFoldDB" id="A0A914WFA5"/>
<name>A0A914WFA5_9BILA</name>
<keyword evidence="1" id="KW-0472">Membrane</keyword>
<feature type="transmembrane region" description="Helical" evidence="1">
    <location>
        <begin position="122"/>
        <end position="141"/>
    </location>
</feature>
<organism evidence="2 3">
    <name type="scientific">Plectus sambesii</name>
    <dbReference type="NCBI Taxonomy" id="2011161"/>
    <lineage>
        <taxon>Eukaryota</taxon>
        <taxon>Metazoa</taxon>
        <taxon>Ecdysozoa</taxon>
        <taxon>Nematoda</taxon>
        <taxon>Chromadorea</taxon>
        <taxon>Plectida</taxon>
        <taxon>Plectina</taxon>
        <taxon>Plectoidea</taxon>
        <taxon>Plectidae</taxon>
        <taxon>Plectus</taxon>
    </lineage>
</organism>
<evidence type="ECO:0000256" key="1">
    <source>
        <dbReference type="SAM" id="Phobius"/>
    </source>
</evidence>
<dbReference type="WBParaSite" id="PSAMB.scaffold3868size16586.g22942.t1">
    <property type="protein sequence ID" value="PSAMB.scaffold3868size16586.g22942.t1"/>
    <property type="gene ID" value="PSAMB.scaffold3868size16586.g22942"/>
</dbReference>
<feature type="transmembrane region" description="Helical" evidence="1">
    <location>
        <begin position="85"/>
        <end position="110"/>
    </location>
</feature>
<keyword evidence="1" id="KW-1133">Transmembrane helix</keyword>
<proteinExistence type="predicted"/>